<keyword evidence="1" id="KW-0732">Signal</keyword>
<comment type="caution">
    <text evidence="2">The sequence shown here is derived from an EMBL/GenBank/DDBJ whole genome shotgun (WGS) entry which is preliminary data.</text>
</comment>
<protein>
    <submittedName>
        <fullName evidence="2">Uncharacterized protein</fullName>
    </submittedName>
</protein>
<evidence type="ECO:0000313" key="3">
    <source>
        <dbReference type="Proteomes" id="UP000265618"/>
    </source>
</evidence>
<proteinExistence type="predicted"/>
<reference evidence="2 3" key="1">
    <citation type="journal article" date="2018" name="PLoS ONE">
        <title>The draft genome of Kipferlia bialata reveals reductive genome evolution in fornicate parasites.</title>
        <authorList>
            <person name="Tanifuji G."/>
            <person name="Takabayashi S."/>
            <person name="Kume K."/>
            <person name="Takagi M."/>
            <person name="Nakayama T."/>
            <person name="Kamikawa R."/>
            <person name="Inagaki Y."/>
            <person name="Hashimoto T."/>
        </authorList>
    </citation>
    <scope>NUCLEOTIDE SEQUENCE [LARGE SCALE GENOMIC DNA]</scope>
    <source>
        <strain evidence="2">NY0173</strain>
    </source>
</reference>
<keyword evidence="3" id="KW-1185">Reference proteome</keyword>
<dbReference type="AlphaFoldDB" id="A0A391NVR0"/>
<sequence>MPPPSLSECLYLLFDVLPTHLLTVCPEYAHTPVYEGAAGLLHALSWVSSRRDATLS</sequence>
<evidence type="ECO:0000313" key="2">
    <source>
        <dbReference type="EMBL" id="GCA65224.1"/>
    </source>
</evidence>
<accession>A0A391NVR0</accession>
<feature type="non-terminal residue" evidence="2">
    <location>
        <position position="1"/>
    </location>
</feature>
<name>A0A391NVR0_9EUKA</name>
<feature type="signal peptide" evidence="1">
    <location>
        <begin position="1"/>
        <end position="21"/>
    </location>
</feature>
<feature type="chain" id="PRO_5017400519" evidence="1">
    <location>
        <begin position="22"/>
        <end position="56"/>
    </location>
</feature>
<evidence type="ECO:0000256" key="1">
    <source>
        <dbReference type="SAM" id="SignalP"/>
    </source>
</evidence>
<dbReference type="Proteomes" id="UP000265618">
    <property type="component" value="Unassembled WGS sequence"/>
</dbReference>
<dbReference type="EMBL" id="BDIP01010261">
    <property type="protein sequence ID" value="GCA65224.1"/>
    <property type="molecule type" value="Genomic_DNA"/>
</dbReference>
<gene>
    <name evidence="2" type="ORF">KIPB_016592</name>
</gene>
<organism evidence="2 3">
    <name type="scientific">Kipferlia bialata</name>
    <dbReference type="NCBI Taxonomy" id="797122"/>
    <lineage>
        <taxon>Eukaryota</taxon>
        <taxon>Metamonada</taxon>
        <taxon>Carpediemonas-like organisms</taxon>
        <taxon>Kipferlia</taxon>
    </lineage>
</organism>